<proteinExistence type="predicted"/>
<reference evidence="1 2" key="1">
    <citation type="submission" date="2016-08" db="EMBL/GenBank/DDBJ databases">
        <title>Evolution of the type three secretion system and type three effector repertoires in Xanthomonas.</title>
        <authorList>
            <person name="Merda D."/>
            <person name="Briand M."/>
            <person name="Bosis E."/>
            <person name="Rousseau C."/>
            <person name="Portier P."/>
            <person name="Jacques M.-A."/>
            <person name="Fischer-Le Saux M."/>
        </authorList>
    </citation>
    <scope>NUCLEOTIDE SEQUENCE [LARGE SCALE GENOMIC DNA]</scope>
    <source>
        <strain evidence="1 2">CFBP 7409</strain>
    </source>
</reference>
<evidence type="ECO:0000313" key="2">
    <source>
        <dbReference type="Proteomes" id="UP000238049"/>
    </source>
</evidence>
<feature type="non-terminal residue" evidence="1">
    <location>
        <position position="1"/>
    </location>
</feature>
<comment type="caution">
    <text evidence="1">The sequence shown here is derived from an EMBL/GenBank/DDBJ whole genome shotgun (WGS) entry which is preliminary data.</text>
</comment>
<protein>
    <submittedName>
        <fullName evidence="1">Uncharacterized protein</fullName>
    </submittedName>
</protein>
<evidence type="ECO:0000313" key="1">
    <source>
        <dbReference type="EMBL" id="PPT91001.1"/>
    </source>
</evidence>
<name>A0A2S6ZFF9_9XANT</name>
<dbReference type="AlphaFoldDB" id="A0A2S6ZFF9"/>
<gene>
    <name evidence="1" type="ORF">XarbCFBP7409_21405</name>
</gene>
<accession>A0A2S6ZFF9</accession>
<sequence>AAARRFFESVEFNEKGVTIFSYRELSGLTASRVYAILSLVGIQSATQSVPGLLIENDADRAIMAPRNITPQMKADYGDYRCEARATCTQSLTKICTGNC</sequence>
<dbReference type="Proteomes" id="UP000238049">
    <property type="component" value="Unassembled WGS sequence"/>
</dbReference>
<dbReference type="EMBL" id="MDSL01000174">
    <property type="protein sequence ID" value="PPT91001.1"/>
    <property type="molecule type" value="Genomic_DNA"/>
</dbReference>
<organism evidence="1 2">
    <name type="scientific">Xanthomonas arboricola pv. guizotiae</name>
    <dbReference type="NCBI Taxonomy" id="487867"/>
    <lineage>
        <taxon>Bacteria</taxon>
        <taxon>Pseudomonadati</taxon>
        <taxon>Pseudomonadota</taxon>
        <taxon>Gammaproteobacteria</taxon>
        <taxon>Lysobacterales</taxon>
        <taxon>Lysobacteraceae</taxon>
        <taxon>Xanthomonas</taxon>
    </lineage>
</organism>